<dbReference type="InterPro" id="IPR002072">
    <property type="entry name" value="Nerve_growth_factor-rel"/>
</dbReference>
<protein>
    <submittedName>
        <fullName evidence="2">Beta-NGF-like protein</fullName>
    </submittedName>
</protein>
<dbReference type="InterPro" id="IPR029034">
    <property type="entry name" value="Cystine-knot_cytokine"/>
</dbReference>
<accession>A0AAT9UPY1</accession>
<dbReference type="SUPFAM" id="SSF57501">
    <property type="entry name" value="Cystine-knot cytokines"/>
    <property type="match status" value="1"/>
</dbReference>
<dbReference type="Pfam" id="PF00243">
    <property type="entry name" value="NGF"/>
    <property type="match status" value="1"/>
</dbReference>
<gene>
    <name evidence="2" type="ORF">APAPVX9-272</name>
</gene>
<evidence type="ECO:0000259" key="1">
    <source>
        <dbReference type="Pfam" id="PF00243"/>
    </source>
</evidence>
<organism evidence="2">
    <name type="scientific">Apapanepox virus</name>
    <dbReference type="NCBI Taxonomy" id="3049969"/>
    <lineage>
        <taxon>Viruses</taxon>
        <taxon>Varidnaviria</taxon>
        <taxon>Bamfordvirae</taxon>
        <taxon>Nucleocytoviricota</taxon>
        <taxon>Pokkesviricetes</taxon>
        <taxon>Chitovirales</taxon>
        <taxon>Poxviridae</taxon>
        <taxon>Chordopoxvirinae</taxon>
        <taxon>Avipoxvirus</taxon>
    </lineage>
</organism>
<dbReference type="PROSITE" id="PS50270">
    <property type="entry name" value="NGF_2"/>
    <property type="match status" value="1"/>
</dbReference>
<reference evidence="2" key="1">
    <citation type="submission" date="2023-04" db="EMBL/GenBank/DDBJ databases">
        <title>Genomic characterization of avipoxvirus isolates from Apapne (Himatione sanguinea).</title>
        <authorList>
            <person name="Butt S.L."/>
            <person name="Do Nascimento G.M."/>
        </authorList>
    </citation>
    <scope>NUCLEOTIDE SEQUENCE</scope>
    <source>
        <strain evidence="2">APAPVX9</strain>
    </source>
</reference>
<dbReference type="GO" id="GO:0005102">
    <property type="term" value="F:signaling receptor binding"/>
    <property type="evidence" value="ECO:0007669"/>
    <property type="project" value="InterPro"/>
</dbReference>
<evidence type="ECO:0000313" key="2">
    <source>
        <dbReference type="EMBL" id="WHV01718.1"/>
    </source>
</evidence>
<dbReference type="Gene3D" id="2.10.90.10">
    <property type="entry name" value="Cystine-knot cytokines"/>
    <property type="match status" value="1"/>
</dbReference>
<sequence>MINLVIYIIFLSLCNSVFIGIDPNLVNENLDNNFVLFSSKQPVNRVKRDSDNNNFIPNCKTVTSWKWIINSDAIKDLNSSILLGTIDHKGVSYKQYVKEITCTGYNSTKCLGTDESRWLSYCEQIVTAVNVSTYKDNSKGLLSLNIHSGCRCMVKEKYISNRANKIKKIAVDNIIKRYSTIR</sequence>
<dbReference type="EMBL" id="OQ865377">
    <property type="protein sequence ID" value="WHV01718.1"/>
    <property type="molecule type" value="Genomic_DNA"/>
</dbReference>
<name>A0AAT9UPY1_9POXV</name>
<feature type="domain" description="Nerve growth factor-related" evidence="1">
    <location>
        <begin position="59"/>
        <end position="157"/>
    </location>
</feature>
<proteinExistence type="predicted"/>